<organism evidence="1 2">
    <name type="scientific">Haematococcus lacustris</name>
    <name type="common">Green alga</name>
    <name type="synonym">Haematococcus pluvialis</name>
    <dbReference type="NCBI Taxonomy" id="44745"/>
    <lineage>
        <taxon>Eukaryota</taxon>
        <taxon>Viridiplantae</taxon>
        <taxon>Chlorophyta</taxon>
        <taxon>core chlorophytes</taxon>
        <taxon>Chlorophyceae</taxon>
        <taxon>CS clade</taxon>
        <taxon>Chlamydomonadales</taxon>
        <taxon>Haematococcaceae</taxon>
        <taxon>Haematococcus</taxon>
    </lineage>
</organism>
<dbReference type="PANTHER" id="PTHR14614:SF157">
    <property type="entry name" value="METHYLTRANSFERASE TYPE 12 DOMAIN-CONTAINING PROTEIN"/>
    <property type="match status" value="1"/>
</dbReference>
<protein>
    <submittedName>
        <fullName evidence="1">Uncharacterized protein</fullName>
    </submittedName>
</protein>
<dbReference type="Gene3D" id="3.40.50.150">
    <property type="entry name" value="Vaccinia Virus protein VP39"/>
    <property type="match status" value="1"/>
</dbReference>
<accession>A0A699YY81</accession>
<evidence type="ECO:0000313" key="1">
    <source>
        <dbReference type="EMBL" id="GFH08022.1"/>
    </source>
</evidence>
<keyword evidence="2" id="KW-1185">Reference proteome</keyword>
<proteinExistence type="predicted"/>
<dbReference type="InterPro" id="IPR029063">
    <property type="entry name" value="SAM-dependent_MTases_sf"/>
</dbReference>
<dbReference type="SUPFAM" id="SSF53335">
    <property type="entry name" value="S-adenosyl-L-methionine-dependent methyltransferases"/>
    <property type="match status" value="1"/>
</dbReference>
<name>A0A699YY81_HAELA</name>
<sequence length="267" mass="28339">MAAAPADLNAGRQLWVGVAAAPASEMVEWPAFVMGQAVLEIGSGCGVCGLLAMQLGAQQVVLTDVEGPVLRNLQQCMLLNTTPATNPRPDDAQPTPARYQTMPTTNPARAPPATLEQAEEEAAALAVVQSRHPEQAALAGLGEPLGAQPHTAVSSPDATFGTALLDPSTFYAHDLLRMSDAVTLTGPLPPALHPDRRFPRIIGTDVMARTFTAFTHECKVRGLRYRVHAVQADTAQRHGGILGLEGQYEGGFLLMALDHLDAPCQQW</sequence>
<evidence type="ECO:0000313" key="2">
    <source>
        <dbReference type="Proteomes" id="UP000485058"/>
    </source>
</evidence>
<dbReference type="AlphaFoldDB" id="A0A699YY81"/>
<dbReference type="Proteomes" id="UP000485058">
    <property type="component" value="Unassembled WGS sequence"/>
</dbReference>
<reference evidence="1 2" key="1">
    <citation type="submission" date="2020-02" db="EMBL/GenBank/DDBJ databases">
        <title>Draft genome sequence of Haematococcus lacustris strain NIES-144.</title>
        <authorList>
            <person name="Morimoto D."/>
            <person name="Nakagawa S."/>
            <person name="Yoshida T."/>
            <person name="Sawayama S."/>
        </authorList>
    </citation>
    <scope>NUCLEOTIDE SEQUENCE [LARGE SCALE GENOMIC DNA]</scope>
    <source>
        <strain evidence="1 2">NIES-144</strain>
    </source>
</reference>
<dbReference type="EMBL" id="BLLF01000131">
    <property type="protein sequence ID" value="GFH08022.1"/>
    <property type="molecule type" value="Genomic_DNA"/>
</dbReference>
<gene>
    <name evidence="1" type="ORF">HaLaN_02917</name>
</gene>
<dbReference type="Pfam" id="PF10294">
    <property type="entry name" value="Methyltransf_16"/>
    <property type="match status" value="1"/>
</dbReference>
<dbReference type="PANTHER" id="PTHR14614">
    <property type="entry name" value="HEPATOCELLULAR CARCINOMA-ASSOCIATED ANTIGEN"/>
    <property type="match status" value="1"/>
</dbReference>
<dbReference type="InterPro" id="IPR019410">
    <property type="entry name" value="Methyltransf_16"/>
</dbReference>
<comment type="caution">
    <text evidence="1">The sequence shown here is derived from an EMBL/GenBank/DDBJ whole genome shotgun (WGS) entry which is preliminary data.</text>
</comment>